<accession>R1E073</accession>
<name>R1E073_EMIHU</name>
<sequence length="60" mass="6500">MLSAAASYNAVPPSAAQAKLEALKARLSAARQSNHKEAVEEDRRNKLGPEALKRERAEKA</sequence>
<dbReference type="RefSeq" id="XP_005772649.1">
    <property type="nucleotide sequence ID" value="XM_005772592.1"/>
</dbReference>
<dbReference type="KEGG" id="ehx:EMIHUDRAFT_255526"/>
<feature type="region of interest" description="Disordered" evidence="1">
    <location>
        <begin position="27"/>
        <end position="60"/>
    </location>
</feature>
<dbReference type="EMBL" id="KB866131">
    <property type="protein sequence ID" value="EOD20220.1"/>
    <property type="molecule type" value="Genomic_DNA"/>
</dbReference>
<organism evidence="2">
    <name type="scientific">Emiliania huxleyi</name>
    <name type="common">Coccolithophore</name>
    <name type="synonym">Pontosphaera huxleyi</name>
    <dbReference type="NCBI Taxonomy" id="2903"/>
    <lineage>
        <taxon>Eukaryota</taxon>
        <taxon>Haptista</taxon>
        <taxon>Haptophyta</taxon>
        <taxon>Prymnesiophyceae</taxon>
        <taxon>Isochrysidales</taxon>
        <taxon>Noelaerhabdaceae</taxon>
        <taxon>Emiliania</taxon>
    </lineage>
</organism>
<gene>
    <name evidence="2" type="ORF">EMIHUDRAFT_255526</name>
</gene>
<dbReference type="GeneID" id="17265767"/>
<evidence type="ECO:0000313" key="2">
    <source>
        <dbReference type="EMBL" id="EOD20220.1"/>
    </source>
</evidence>
<feature type="compositionally biased region" description="Basic and acidic residues" evidence="1">
    <location>
        <begin position="34"/>
        <end position="60"/>
    </location>
</feature>
<reference evidence="2" key="1">
    <citation type="submission" date="2012-07" db="EMBL/GenBank/DDBJ databases">
        <title>Genome variability drives Emilianias global distribution.</title>
        <authorList>
            <consortium name="DOE Joint Genome Institute"/>
            <person name="Read B."/>
            <person name="Kegel J."/>
            <person name="Klute M."/>
            <person name="Kuo A."/>
            <person name="Lefebvre S.C."/>
            <person name="Maumus F."/>
            <person name="Mayer C."/>
            <person name="Miller J."/>
            <person name="Allen A."/>
            <person name="Bidle K."/>
            <person name="Borodovsky M."/>
            <person name="Bowler C."/>
            <person name="Brownlee C."/>
            <person name="Claverie J.-M."/>
            <person name="Cock M."/>
            <person name="De Vargas C."/>
            <person name="Elias M."/>
            <person name="Frickenhaus S."/>
            <person name="Gladyshev V.N."/>
            <person name="Gonzalez K."/>
            <person name="Guda C."/>
            <person name="Hadaegh A."/>
            <person name="Herman E."/>
            <person name="Iglesias-Rodriguez D."/>
            <person name="Jones B."/>
            <person name="Lawson T."/>
            <person name="Leese F."/>
            <person name="Lin Y.-C."/>
            <person name="Lindquist E."/>
            <person name="Lobanov A."/>
            <person name="Lucas S."/>
            <person name="Malik S.-H.B."/>
            <person name="Marsh M.E."/>
            <person name="Mock T."/>
            <person name="Monier A."/>
            <person name="Moreau H."/>
            <person name="Mueller-Roeber B."/>
            <person name="Napier J."/>
            <person name="Ogata H."/>
            <person name="Parker M."/>
            <person name="Probert I."/>
            <person name="Quesneville H."/>
            <person name="Raines C."/>
            <person name="Rensing S."/>
            <person name="Riano-Pachon D.M."/>
            <person name="Richier S."/>
            <person name="Rokitta S."/>
            <person name="Salamov A."/>
            <person name="Sarno A.F."/>
            <person name="Schmutz J."/>
            <person name="Schroeder D."/>
            <person name="Shiraiwa Y."/>
            <person name="Soanes D.M."/>
            <person name="Valentin K."/>
            <person name="Van Der Giezen M."/>
            <person name="Van Der Peer Y."/>
            <person name="Vardi A."/>
            <person name="Verret F."/>
            <person name="Von Dassow P."/>
            <person name="Wheeler G."/>
            <person name="Williams B."/>
            <person name="Wilson W."/>
            <person name="Wolfe G."/>
            <person name="Wurch L.L."/>
            <person name="Young J."/>
            <person name="Dacks J.B."/>
            <person name="Delwiche C.F."/>
            <person name="Dyhrman S."/>
            <person name="Glockner G."/>
            <person name="John U."/>
            <person name="Richards T."/>
            <person name="Worden A.Z."/>
            <person name="Zhang X."/>
            <person name="Grigoriev I.V."/>
        </authorList>
    </citation>
    <scope>NUCLEOTIDE SEQUENCE</scope>
    <source>
        <strain evidence="2">CCMP1516</strain>
    </source>
</reference>
<dbReference type="AlphaFoldDB" id="R1E073"/>
<dbReference type="HOGENOM" id="CLU_2968193_0_0_1"/>
<proteinExistence type="predicted"/>
<feature type="non-terminal residue" evidence="2">
    <location>
        <position position="60"/>
    </location>
</feature>
<evidence type="ECO:0000256" key="1">
    <source>
        <dbReference type="SAM" id="MobiDB-lite"/>
    </source>
</evidence>
<protein>
    <submittedName>
        <fullName evidence="2">Uncharacterized protein</fullName>
    </submittedName>
</protein>